<evidence type="ECO:0000313" key="1">
    <source>
        <dbReference type="EMBL" id="MFD2158301.1"/>
    </source>
</evidence>
<keyword evidence="2" id="KW-1185">Reference proteome</keyword>
<gene>
    <name evidence="1" type="ORF">ACFSW8_05270</name>
</gene>
<dbReference type="EMBL" id="JBHUJB010000021">
    <property type="protein sequence ID" value="MFD2158301.1"/>
    <property type="molecule type" value="Genomic_DNA"/>
</dbReference>
<proteinExistence type="predicted"/>
<evidence type="ECO:0000313" key="2">
    <source>
        <dbReference type="Proteomes" id="UP001597389"/>
    </source>
</evidence>
<comment type="caution">
    <text evidence="1">The sequence shown here is derived from an EMBL/GenBank/DDBJ whole genome shotgun (WGS) entry which is preliminary data.</text>
</comment>
<dbReference type="RefSeq" id="WP_377090501.1">
    <property type="nucleotide sequence ID" value="NZ_JBHSJL010000014.1"/>
</dbReference>
<name>A0ABW4Z914_9BACT</name>
<dbReference type="Proteomes" id="UP001597389">
    <property type="component" value="Unassembled WGS sequence"/>
</dbReference>
<accession>A0ABW4Z914</accession>
<protein>
    <submittedName>
        <fullName evidence="1">Uncharacterized protein</fullName>
    </submittedName>
</protein>
<sequence length="110" mass="12940">MTVSAHNALAQLKISVSNLALDAKDQLKIEQRVDITDELALEYDNWYHATIYRDDIGMTPERRSTLDLLDKYLSSMKPELFDEELLSSDLHWFEVRRIARQSMAEWGWEH</sequence>
<reference evidence="2" key="1">
    <citation type="journal article" date="2019" name="Int. J. Syst. Evol. Microbiol.">
        <title>The Global Catalogue of Microorganisms (GCM) 10K type strain sequencing project: providing services to taxonomists for standard genome sequencing and annotation.</title>
        <authorList>
            <consortium name="The Broad Institute Genomics Platform"/>
            <consortium name="The Broad Institute Genome Sequencing Center for Infectious Disease"/>
            <person name="Wu L."/>
            <person name="Ma J."/>
        </authorList>
    </citation>
    <scope>NUCLEOTIDE SEQUENCE [LARGE SCALE GENOMIC DNA]</scope>
    <source>
        <strain evidence="2">CCUG 57942</strain>
    </source>
</reference>
<organism evidence="1 2">
    <name type="scientific">Rubritalea tangerina</name>
    <dbReference type="NCBI Taxonomy" id="430798"/>
    <lineage>
        <taxon>Bacteria</taxon>
        <taxon>Pseudomonadati</taxon>
        <taxon>Verrucomicrobiota</taxon>
        <taxon>Verrucomicrobiia</taxon>
        <taxon>Verrucomicrobiales</taxon>
        <taxon>Rubritaleaceae</taxon>
        <taxon>Rubritalea</taxon>
    </lineage>
</organism>